<dbReference type="GO" id="GO:0005085">
    <property type="term" value="F:guanyl-nucleotide exchange factor activity"/>
    <property type="evidence" value="ECO:0007669"/>
    <property type="project" value="TreeGrafter"/>
</dbReference>
<dbReference type="FunFam" id="1.20.120.1070:FF:000002">
    <property type="entry name" value="Translation initiation factor eIF-2B subunit alpha"/>
    <property type="match status" value="1"/>
</dbReference>
<evidence type="ECO:0000313" key="10">
    <source>
        <dbReference type="EMBL" id="CAD6448713.1"/>
    </source>
</evidence>
<sequence>MTLLMFHILSNFKKHLLHHFPIFNKFQDSISRIPKMDPEPATPLFEESFRSTTPPALPGHPPALKKMASIGNIPQKKDSKQFDIVETYHRLLNDDPDVTMPVAAIEALIELLASSRAVTVYETLDLAKTQSDYLKSRIPNSISLSAGTDLFQRYMIQSLKPSSTGNFETVRQHLLSNGRLFVTRAKQARYTIATYGRNFIRDGSVVLTHGGSRVVGALLDKAAEARATGGNVRFNVIYVMNDARSSESKAVVTSLRAKGVPVATISEGAVGYAMGKVDLVIVGAEGVVENGGVISRLGTYQIALLAKAAGKPFYVAAESHKFVRLYPLGQYDLGIDQEIIDFRTEDDRPGDQTPTTEERTEYFKPDKIEMSKLDAVDPVDFTPPDLISALITESGALTPSAVSEELISLWY</sequence>
<dbReference type="InterPro" id="IPR000649">
    <property type="entry name" value="IF-2B-related"/>
</dbReference>
<dbReference type="OrthoDB" id="10249309at2759"/>
<dbReference type="InterPro" id="IPR042529">
    <property type="entry name" value="IF_2B-like_C"/>
</dbReference>
<evidence type="ECO:0000256" key="4">
    <source>
        <dbReference type="ARBA" id="ARBA00022540"/>
    </source>
</evidence>
<evidence type="ECO:0000256" key="7">
    <source>
        <dbReference type="ARBA" id="ARBA00044236"/>
    </source>
</evidence>
<reference evidence="10" key="1">
    <citation type="submission" date="2020-10" db="EMBL/GenBank/DDBJ databases">
        <authorList>
            <person name="Kusch S."/>
        </authorList>
    </citation>
    <scope>NUCLEOTIDE SEQUENCE</scope>
    <source>
        <strain evidence="10">SwB9</strain>
    </source>
</reference>
<dbReference type="Proteomes" id="UP000624404">
    <property type="component" value="Unassembled WGS sequence"/>
</dbReference>
<evidence type="ECO:0000256" key="9">
    <source>
        <dbReference type="RuleBase" id="RU003814"/>
    </source>
</evidence>
<evidence type="ECO:0000256" key="8">
    <source>
        <dbReference type="ARBA" id="ARBA00046432"/>
    </source>
</evidence>
<evidence type="ECO:0000256" key="2">
    <source>
        <dbReference type="ARBA" id="ARBA00007251"/>
    </source>
</evidence>
<dbReference type="FunFam" id="3.40.50.10470:FF:000014">
    <property type="entry name" value="Translation initiation factor eIF-2B alpha subunit, putative"/>
    <property type="match status" value="1"/>
</dbReference>
<name>A0A8H2ZRC1_9HELO</name>
<dbReference type="GO" id="GO:0003743">
    <property type="term" value="F:translation initiation factor activity"/>
    <property type="evidence" value="ECO:0007669"/>
    <property type="project" value="UniProtKB-KW"/>
</dbReference>
<dbReference type="Pfam" id="PF01008">
    <property type="entry name" value="IF-2B"/>
    <property type="match status" value="1"/>
</dbReference>
<evidence type="ECO:0000256" key="3">
    <source>
        <dbReference type="ARBA" id="ARBA00022490"/>
    </source>
</evidence>
<keyword evidence="4" id="KW-0396">Initiation factor</keyword>
<dbReference type="PANTHER" id="PTHR45860">
    <property type="entry name" value="TRANSLATION INITIATION FACTOR EIF-2B SUBUNIT ALPHA"/>
    <property type="match status" value="1"/>
</dbReference>
<accession>A0A8H2ZRC1</accession>
<dbReference type="AlphaFoldDB" id="A0A8H2ZRC1"/>
<dbReference type="SUPFAM" id="SSF100950">
    <property type="entry name" value="NagB/RpiA/CoA transferase-like"/>
    <property type="match status" value="1"/>
</dbReference>
<keyword evidence="5" id="KW-0648">Protein biosynthesis</keyword>
<dbReference type="GO" id="GO:0005851">
    <property type="term" value="C:eukaryotic translation initiation factor 2B complex"/>
    <property type="evidence" value="ECO:0007669"/>
    <property type="project" value="TreeGrafter"/>
</dbReference>
<comment type="similarity">
    <text evidence="2 9">Belongs to the eIF-2B alpha/beta/delta subunits family.</text>
</comment>
<evidence type="ECO:0000256" key="5">
    <source>
        <dbReference type="ARBA" id="ARBA00022917"/>
    </source>
</evidence>
<keyword evidence="11" id="KW-1185">Reference proteome</keyword>
<comment type="caution">
    <text evidence="10">The sequence shown here is derived from an EMBL/GenBank/DDBJ whole genome shotgun (WGS) entry which is preliminary data.</text>
</comment>
<comment type="subcellular location">
    <subcellularLocation>
        <location evidence="1">Cytoplasm</location>
        <location evidence="1">Cytosol</location>
    </subcellularLocation>
</comment>
<dbReference type="EMBL" id="CAJHIA010000032">
    <property type="protein sequence ID" value="CAD6448713.1"/>
    <property type="molecule type" value="Genomic_DNA"/>
</dbReference>
<comment type="subunit">
    <text evidence="8">Component of the translation initiation factor 2B (eIF2B) complex which is a heterodecamer of two sets of five different subunits: alpha, beta, gamma, delta and epsilon. Subunits alpha, beta and delta comprise a regulatory subcomplex and subunits epsilon and gamma comprise a catalytic subcomplex. Within the complex, the hexameric regulatory complex resides at the center, with the two heterodimeric catalytic subcomplexes bound on opposite sides.</text>
</comment>
<organism evidence="10 11">
    <name type="scientific">Sclerotinia trifoliorum</name>
    <dbReference type="NCBI Taxonomy" id="28548"/>
    <lineage>
        <taxon>Eukaryota</taxon>
        <taxon>Fungi</taxon>
        <taxon>Dikarya</taxon>
        <taxon>Ascomycota</taxon>
        <taxon>Pezizomycotina</taxon>
        <taxon>Leotiomycetes</taxon>
        <taxon>Helotiales</taxon>
        <taxon>Sclerotiniaceae</taxon>
        <taxon>Sclerotinia</taxon>
    </lineage>
</organism>
<evidence type="ECO:0000256" key="1">
    <source>
        <dbReference type="ARBA" id="ARBA00004514"/>
    </source>
</evidence>
<evidence type="ECO:0000313" key="11">
    <source>
        <dbReference type="Proteomes" id="UP000624404"/>
    </source>
</evidence>
<dbReference type="PANTHER" id="PTHR45860:SF1">
    <property type="entry name" value="TRANSLATION INITIATION FACTOR EIF-2B SUBUNIT ALPHA"/>
    <property type="match status" value="1"/>
</dbReference>
<dbReference type="InterPro" id="IPR051501">
    <property type="entry name" value="eIF2B_alpha/beta/delta"/>
</dbReference>
<proteinExistence type="inferred from homology"/>
<gene>
    <name evidence="10" type="ORF">SCLTRI_LOCUS8506</name>
</gene>
<dbReference type="InterPro" id="IPR037171">
    <property type="entry name" value="NagB/RpiA_transferase-like"/>
</dbReference>
<dbReference type="Gene3D" id="1.20.120.1070">
    <property type="entry name" value="Translation initiation factor eIF-2B, N-terminal domain"/>
    <property type="match status" value="1"/>
</dbReference>
<dbReference type="GO" id="GO:0005829">
    <property type="term" value="C:cytosol"/>
    <property type="evidence" value="ECO:0007669"/>
    <property type="project" value="UniProtKB-SubCell"/>
</dbReference>
<dbReference type="Gene3D" id="3.40.50.10470">
    <property type="entry name" value="Translation initiation factor eif-2b, domain 2"/>
    <property type="match status" value="1"/>
</dbReference>
<protein>
    <recommendedName>
        <fullName evidence="6">Translation initiation factor eIF2B subunit alpha</fullName>
    </recommendedName>
    <alternativeName>
        <fullName evidence="7">eIF2B GDP-GTP exchange factor subunit alpha</fullName>
    </alternativeName>
</protein>
<dbReference type="InterPro" id="IPR042528">
    <property type="entry name" value="elF-2B_alpha_N"/>
</dbReference>
<evidence type="ECO:0000256" key="6">
    <source>
        <dbReference type="ARBA" id="ARBA00044208"/>
    </source>
</evidence>
<keyword evidence="3" id="KW-0963">Cytoplasm</keyword>